<evidence type="ECO:0000256" key="10">
    <source>
        <dbReference type="ARBA" id="ARBA00022989"/>
    </source>
</evidence>
<evidence type="ECO:0000313" key="17">
    <source>
        <dbReference type="Ensembl" id="ENSPMAP00000008643.1"/>
    </source>
</evidence>
<evidence type="ECO:0000256" key="4">
    <source>
        <dbReference type="ARBA" id="ARBA00007574"/>
    </source>
</evidence>
<dbReference type="PANTHER" id="PTHR21142">
    <property type="entry name" value="SARCOGLYCANS"/>
    <property type="match status" value="1"/>
</dbReference>
<evidence type="ECO:0000256" key="3">
    <source>
        <dbReference type="ARBA" id="ARBA00004274"/>
    </source>
</evidence>
<evidence type="ECO:0000256" key="5">
    <source>
        <dbReference type="ARBA" id="ARBA00015329"/>
    </source>
</evidence>
<reference evidence="17" key="2">
    <citation type="submission" date="2025-09" db="UniProtKB">
        <authorList>
            <consortium name="Ensembl"/>
        </authorList>
    </citation>
    <scope>IDENTIFICATION</scope>
</reference>
<dbReference type="AlphaFoldDB" id="S4RTV3"/>
<keyword evidence="13" id="KW-0325">Glycoprotein</keyword>
<dbReference type="InterPro" id="IPR006875">
    <property type="entry name" value="Sarcoglycan"/>
</dbReference>
<evidence type="ECO:0000256" key="7">
    <source>
        <dbReference type="ARBA" id="ARBA00022490"/>
    </source>
</evidence>
<dbReference type="InterPro" id="IPR027659">
    <property type="entry name" value="Sgcb"/>
</dbReference>
<evidence type="ECO:0000256" key="1">
    <source>
        <dbReference type="ARBA" id="ARBA00002860"/>
    </source>
</evidence>
<dbReference type="Ensembl" id="ENSPMAT00000008682.1">
    <property type="protein sequence ID" value="ENSPMAP00000008643.1"/>
    <property type="gene ID" value="ENSPMAG00000007853.1"/>
</dbReference>
<dbReference type="GO" id="GO:0016012">
    <property type="term" value="C:sarcoglycan complex"/>
    <property type="evidence" value="ECO:0007669"/>
    <property type="project" value="InterPro"/>
</dbReference>
<protein>
    <recommendedName>
        <fullName evidence="5">Beta-sarcoglycan</fullName>
    </recommendedName>
</protein>
<proteinExistence type="inferred from homology"/>
<name>S4RTV3_PETMA</name>
<keyword evidence="7" id="KW-0963">Cytoplasm</keyword>
<keyword evidence="9" id="KW-0735">Signal-anchor</keyword>
<dbReference type="GO" id="GO:0007517">
    <property type="term" value="P:muscle organ development"/>
    <property type="evidence" value="ECO:0007669"/>
    <property type="project" value="InterPro"/>
</dbReference>
<comment type="function">
    <text evidence="1">Component of the sarcoglycan complex, a subcomplex of the dystrophin-glycoprotein complex which forms a link between the F-actin cytoskeleton and the extracellular matrix.</text>
</comment>
<evidence type="ECO:0000256" key="8">
    <source>
        <dbReference type="ARBA" id="ARBA00022692"/>
    </source>
</evidence>
<feature type="transmembrane region" description="Helical" evidence="16">
    <location>
        <begin position="62"/>
        <end position="88"/>
    </location>
</feature>
<reference evidence="17" key="1">
    <citation type="submission" date="2025-08" db="UniProtKB">
        <authorList>
            <consortium name="Ensembl"/>
        </authorList>
    </citation>
    <scope>IDENTIFICATION</scope>
</reference>
<sequence length="316" mass="34530">VDLASVIVAENDGSGGRLSMREKAVERRKVNKEHNSNFRAGYVPVDEGRLHRTGLRGRKRSLAICLVVLLFLLAIANLITTLIIWNVIRLGPEGCDSMEFHNTGLLRFKQVSDMGIVCPYNSAVGGRSNEDLVITGNTKPVIMQRKQSSVTVDADKTSVVSKLGLEVTDPRTKKTYFSTDYNKHEFHLPKGVKILHVQRASTERVTSNHTSDLVLKSQQAIVRGNEGVYINGVRLAFHVKGDIHLQPTESLVLDGGVTLNPARLPRASSDVGALLRGAEAERYKLCVCADGLLFRVRVTSESTGCLVTNTPCGLAS</sequence>
<evidence type="ECO:0000256" key="15">
    <source>
        <dbReference type="ARBA" id="ARBA00026041"/>
    </source>
</evidence>
<dbReference type="GeneTree" id="ENSGT00390000008110"/>
<dbReference type="OMA" id="KGVQGME"/>
<evidence type="ECO:0000256" key="16">
    <source>
        <dbReference type="SAM" id="Phobius"/>
    </source>
</evidence>
<keyword evidence="10 16" id="KW-1133">Transmembrane helix</keyword>
<organism evidence="17">
    <name type="scientific">Petromyzon marinus</name>
    <name type="common">Sea lamprey</name>
    <dbReference type="NCBI Taxonomy" id="7757"/>
    <lineage>
        <taxon>Eukaryota</taxon>
        <taxon>Metazoa</taxon>
        <taxon>Chordata</taxon>
        <taxon>Craniata</taxon>
        <taxon>Vertebrata</taxon>
        <taxon>Cyclostomata</taxon>
        <taxon>Hyperoartia</taxon>
        <taxon>Petromyzontiformes</taxon>
        <taxon>Petromyzontidae</taxon>
        <taxon>Petromyzon</taxon>
    </lineage>
</organism>
<evidence type="ECO:0000256" key="9">
    <source>
        <dbReference type="ARBA" id="ARBA00022968"/>
    </source>
</evidence>
<evidence type="ECO:0000256" key="11">
    <source>
        <dbReference type="ARBA" id="ARBA00023136"/>
    </source>
</evidence>
<accession>S4RTV3</accession>
<keyword evidence="12" id="KW-1015">Disulfide bond</keyword>
<comment type="subunit">
    <text evidence="15">Cross-link to form 2 major subcomplexes: one consisting of SGCB, SGCD and SGCG and the other consisting of SGCB and SGCD. The association between SGCB and SGCG is particularly strong while SGCA is loosely associated with the other sarcoglycans.</text>
</comment>
<dbReference type="HOGENOM" id="CLU_066515_1_0_1"/>
<dbReference type="GO" id="GO:0005856">
    <property type="term" value="C:cytoskeleton"/>
    <property type="evidence" value="ECO:0007669"/>
    <property type="project" value="UniProtKB-SubCell"/>
</dbReference>
<comment type="subcellular location">
    <subcellularLocation>
        <location evidence="3">Cell membrane</location>
        <location evidence="3">Sarcolemma</location>
        <topology evidence="3">Single-pass type II membrane protein</topology>
    </subcellularLocation>
    <subcellularLocation>
        <location evidence="2">Cytoplasm</location>
        <location evidence="2">Cytoskeleton</location>
    </subcellularLocation>
</comment>
<dbReference type="GO" id="GO:0042383">
    <property type="term" value="C:sarcolemma"/>
    <property type="evidence" value="ECO:0007669"/>
    <property type="project" value="UniProtKB-SubCell"/>
</dbReference>
<comment type="similarity">
    <text evidence="4">Belongs to the sarcoglycan beta/delta/gamma/zeta family.</text>
</comment>
<evidence type="ECO:0000256" key="13">
    <source>
        <dbReference type="ARBA" id="ARBA00023180"/>
    </source>
</evidence>
<dbReference type="Pfam" id="PF04790">
    <property type="entry name" value="Sarcoglycan_1"/>
    <property type="match status" value="1"/>
</dbReference>
<evidence type="ECO:0000256" key="6">
    <source>
        <dbReference type="ARBA" id="ARBA00022475"/>
    </source>
</evidence>
<keyword evidence="6" id="KW-1003">Cell membrane</keyword>
<keyword evidence="8 16" id="KW-0812">Transmembrane</keyword>
<keyword evidence="14" id="KW-0206">Cytoskeleton</keyword>
<evidence type="ECO:0000256" key="14">
    <source>
        <dbReference type="ARBA" id="ARBA00023212"/>
    </source>
</evidence>
<keyword evidence="11 16" id="KW-0472">Membrane</keyword>
<evidence type="ECO:0000256" key="12">
    <source>
        <dbReference type="ARBA" id="ARBA00023157"/>
    </source>
</evidence>
<dbReference type="PANTHER" id="PTHR21142:SF2">
    <property type="entry name" value="BETA-SARCOGLYCAN"/>
    <property type="match status" value="1"/>
</dbReference>
<evidence type="ECO:0000256" key="2">
    <source>
        <dbReference type="ARBA" id="ARBA00004245"/>
    </source>
</evidence>